<gene>
    <name evidence="1" type="ORF">K491DRAFT_694664</name>
</gene>
<dbReference type="PANTHER" id="PTHR42085">
    <property type="entry name" value="F-BOX DOMAIN-CONTAINING PROTEIN"/>
    <property type="match status" value="1"/>
</dbReference>
<proteinExistence type="predicted"/>
<accession>A0A6A6T2X4</accession>
<protein>
    <recommendedName>
        <fullName evidence="3">F-box domain-containing protein</fullName>
    </recommendedName>
</protein>
<evidence type="ECO:0000313" key="1">
    <source>
        <dbReference type="EMBL" id="KAF2653491.1"/>
    </source>
</evidence>
<evidence type="ECO:0008006" key="3">
    <source>
        <dbReference type="Google" id="ProtNLM"/>
    </source>
</evidence>
<dbReference type="EMBL" id="MU004380">
    <property type="protein sequence ID" value="KAF2653491.1"/>
    <property type="molecule type" value="Genomic_DNA"/>
</dbReference>
<evidence type="ECO:0000313" key="2">
    <source>
        <dbReference type="Proteomes" id="UP000799324"/>
    </source>
</evidence>
<sequence length="256" mass="29105">MKMPTTRETTHEPLDQAESATAKMPFRFFALPYELRLRIYELILVLPKTIDLDPLNICTVRPLLETFLVSRRMHDEAYAVFYGRNTFRLFPTHGRFHHTKVPLLARLPPRYRAALTKVELRLGPSWTKPPRGWVADGRLGLGEAGRLRLLKVFVEFDPASHVVFEGFRNGDSFYTEFCVDVVRAVFAQVPSIAQVEFDAWEGVFKCAPLPSPLLMGLVNEARANHKRVTWGPGRGRDKIVEVSLVGFMEKLSLGAP</sequence>
<dbReference type="Proteomes" id="UP000799324">
    <property type="component" value="Unassembled WGS sequence"/>
</dbReference>
<dbReference type="OrthoDB" id="5372935at2759"/>
<reference evidence="1" key="1">
    <citation type="journal article" date="2020" name="Stud. Mycol.">
        <title>101 Dothideomycetes genomes: a test case for predicting lifestyles and emergence of pathogens.</title>
        <authorList>
            <person name="Haridas S."/>
            <person name="Albert R."/>
            <person name="Binder M."/>
            <person name="Bloem J."/>
            <person name="Labutti K."/>
            <person name="Salamov A."/>
            <person name="Andreopoulos B."/>
            <person name="Baker S."/>
            <person name="Barry K."/>
            <person name="Bills G."/>
            <person name="Bluhm B."/>
            <person name="Cannon C."/>
            <person name="Castanera R."/>
            <person name="Culley D."/>
            <person name="Daum C."/>
            <person name="Ezra D."/>
            <person name="Gonzalez J."/>
            <person name="Henrissat B."/>
            <person name="Kuo A."/>
            <person name="Liang C."/>
            <person name="Lipzen A."/>
            <person name="Lutzoni F."/>
            <person name="Magnuson J."/>
            <person name="Mondo S."/>
            <person name="Nolan M."/>
            <person name="Ohm R."/>
            <person name="Pangilinan J."/>
            <person name="Park H.-J."/>
            <person name="Ramirez L."/>
            <person name="Alfaro M."/>
            <person name="Sun H."/>
            <person name="Tritt A."/>
            <person name="Yoshinaga Y."/>
            <person name="Zwiers L.-H."/>
            <person name="Turgeon B."/>
            <person name="Goodwin S."/>
            <person name="Spatafora J."/>
            <person name="Crous P."/>
            <person name="Grigoriev I."/>
        </authorList>
    </citation>
    <scope>NUCLEOTIDE SEQUENCE</scope>
    <source>
        <strain evidence="1">CBS 122681</strain>
    </source>
</reference>
<dbReference type="AlphaFoldDB" id="A0A6A6T2X4"/>
<name>A0A6A6T2X4_9PLEO</name>
<dbReference type="PANTHER" id="PTHR42085:SF2">
    <property type="entry name" value="F-BOX DOMAIN-CONTAINING PROTEIN"/>
    <property type="match status" value="1"/>
</dbReference>
<dbReference type="InterPro" id="IPR038883">
    <property type="entry name" value="AN11006-like"/>
</dbReference>
<keyword evidence="2" id="KW-1185">Reference proteome</keyword>
<organism evidence="1 2">
    <name type="scientific">Lophiostoma macrostomum CBS 122681</name>
    <dbReference type="NCBI Taxonomy" id="1314788"/>
    <lineage>
        <taxon>Eukaryota</taxon>
        <taxon>Fungi</taxon>
        <taxon>Dikarya</taxon>
        <taxon>Ascomycota</taxon>
        <taxon>Pezizomycotina</taxon>
        <taxon>Dothideomycetes</taxon>
        <taxon>Pleosporomycetidae</taxon>
        <taxon>Pleosporales</taxon>
        <taxon>Lophiostomataceae</taxon>
        <taxon>Lophiostoma</taxon>
    </lineage>
</organism>